<reference evidence="3" key="1">
    <citation type="submission" date="2022-03" db="EMBL/GenBank/DDBJ databases">
        <authorList>
            <person name="Shi W."/>
            <person name="Mo J."/>
        </authorList>
    </citation>
    <scope>NUCLEOTIDE SEQUENCE</scope>
</reference>
<feature type="transmembrane region" description="Helical" evidence="2">
    <location>
        <begin position="78"/>
        <end position="99"/>
    </location>
</feature>
<evidence type="ECO:0000256" key="1">
    <source>
        <dbReference type="ARBA" id="ARBA00021095"/>
    </source>
</evidence>
<dbReference type="GO" id="GO:0008137">
    <property type="term" value="F:NADH dehydrogenase (ubiquinone) activity"/>
    <property type="evidence" value="ECO:0007669"/>
    <property type="project" value="UniProtKB-UniRule"/>
</dbReference>
<comment type="similarity">
    <text evidence="2">Belongs to the complex I subunit 6 family.</text>
</comment>
<keyword evidence="2" id="KW-1133">Transmembrane helix</keyword>
<dbReference type="InterPro" id="IPR042106">
    <property type="entry name" value="Nuo/plastoQ_OxRdtase_6_NuoJ"/>
</dbReference>
<sequence length="160" mass="17632">MSLVGFCFIFLCGAFILVFSGSPFYSVFGVLIVALSHAGLMAYLGLPFFSLLVVIIYAGGMLVVFLFSTILSADRFPVFSLVYFSLVLPGVWFLVLPLVNSYFSLFWSNNITSSSINQNLASLYTNWSMVLYVVGIVLFMGLLGVLALSFENGIKSLRRL</sequence>
<keyword evidence="2" id="KW-0813">Transport</keyword>
<dbReference type="EMBL" id="ON051653">
    <property type="protein sequence ID" value="WYA87118.1"/>
    <property type="molecule type" value="Genomic_DNA"/>
</dbReference>
<keyword evidence="2 3" id="KW-0496">Mitochondrion</keyword>
<dbReference type="GO" id="GO:0031966">
    <property type="term" value="C:mitochondrial membrane"/>
    <property type="evidence" value="ECO:0007669"/>
    <property type="project" value="UniProtKB-SubCell"/>
</dbReference>
<keyword evidence="2" id="KW-0472">Membrane</keyword>
<comment type="function">
    <text evidence="2">Core subunit of the mitochondrial membrane respiratory chain NADH dehydrogenase (Complex I) which catalyzes electron transfer from NADH through the respiratory chain, using ubiquinone as an electron acceptor. Essential for the catalytic activity and assembly of complex I.</text>
</comment>
<dbReference type="Gene3D" id="1.20.120.1200">
    <property type="entry name" value="NADH-ubiquinone/plastoquinone oxidoreductase chain 6, subunit NuoJ"/>
    <property type="match status" value="1"/>
</dbReference>
<accession>A0AAU6PX19</accession>
<keyword evidence="2" id="KW-1278">Translocase</keyword>
<keyword evidence="2" id="KW-0679">Respiratory chain</keyword>
<dbReference type="InterPro" id="IPR001457">
    <property type="entry name" value="NADH_UbQ/plastoQ_OxRdtase_su6"/>
</dbReference>
<geneLocation type="mitochondrion" evidence="3"/>
<gene>
    <name evidence="3" type="primary">nad6</name>
</gene>
<comment type="subcellular location">
    <subcellularLocation>
        <location evidence="2">Mitochondrion membrane</location>
        <topology evidence="2">Multi-pass membrane protein</topology>
    </subcellularLocation>
</comment>
<dbReference type="EC" id="7.1.1.2" evidence="2"/>
<organism evidence="3">
    <name type="scientific">Ophiothrix scotiosa</name>
    <dbReference type="NCBI Taxonomy" id="3135525"/>
    <lineage>
        <taxon>Eukaryota</taxon>
        <taxon>Metazoa</taxon>
        <taxon>Echinodermata</taxon>
        <taxon>Eleutherozoa</taxon>
        <taxon>Asterozoa</taxon>
        <taxon>Ophiuroidea</taxon>
        <taxon>Myophiuroidea</taxon>
        <taxon>Metophiurida</taxon>
        <taxon>Ophintegrida</taxon>
        <taxon>Amphilepidida</taxon>
        <taxon>Ophiurina</taxon>
        <taxon>Gnathophiurina</taxon>
        <taxon>Ophiactoidea</taxon>
        <taxon>Ophiotrichidae</taxon>
        <taxon>Ophiothrix</taxon>
    </lineage>
</organism>
<dbReference type="Pfam" id="PF00499">
    <property type="entry name" value="Oxidored_q3"/>
    <property type="match status" value="1"/>
</dbReference>
<keyword evidence="2" id="KW-0520">NAD</keyword>
<proteinExistence type="inferred from homology"/>
<evidence type="ECO:0000256" key="2">
    <source>
        <dbReference type="RuleBase" id="RU004430"/>
    </source>
</evidence>
<feature type="transmembrane region" description="Helical" evidence="2">
    <location>
        <begin position="48"/>
        <end position="71"/>
    </location>
</feature>
<name>A0AAU6PX19_9ECHI</name>
<comment type="catalytic activity">
    <reaction evidence="2">
        <text>a ubiquinone + NADH + 5 H(+)(in) = a ubiquinol + NAD(+) + 4 H(+)(out)</text>
        <dbReference type="Rhea" id="RHEA:29091"/>
        <dbReference type="Rhea" id="RHEA-COMP:9565"/>
        <dbReference type="Rhea" id="RHEA-COMP:9566"/>
        <dbReference type="ChEBI" id="CHEBI:15378"/>
        <dbReference type="ChEBI" id="CHEBI:16389"/>
        <dbReference type="ChEBI" id="CHEBI:17976"/>
        <dbReference type="ChEBI" id="CHEBI:57540"/>
        <dbReference type="ChEBI" id="CHEBI:57945"/>
        <dbReference type="EC" id="7.1.1.2"/>
    </reaction>
</comment>
<evidence type="ECO:0000313" key="3">
    <source>
        <dbReference type="EMBL" id="WYA87118.1"/>
    </source>
</evidence>
<dbReference type="AlphaFoldDB" id="A0AAU6PX19"/>
<feature type="transmembrane region" description="Helical" evidence="2">
    <location>
        <begin position="129"/>
        <end position="150"/>
    </location>
</feature>
<keyword evidence="2" id="KW-0812">Transmembrane</keyword>
<keyword evidence="2" id="KW-0830">Ubiquinone</keyword>
<keyword evidence="2" id="KW-0249">Electron transport</keyword>
<protein>
    <recommendedName>
        <fullName evidence="1 2">NADH-ubiquinone oxidoreductase chain 6</fullName>
        <ecNumber evidence="2">7.1.1.2</ecNumber>
    </recommendedName>
</protein>